<dbReference type="Proteomes" id="UP000244178">
    <property type="component" value="Unassembled WGS sequence"/>
</dbReference>
<protein>
    <submittedName>
        <fullName evidence="1">Uncharacterized protein</fullName>
    </submittedName>
</protein>
<name>A0A2T6GHC7_9PSED</name>
<evidence type="ECO:0000313" key="1">
    <source>
        <dbReference type="EMBL" id="PUA43554.1"/>
    </source>
</evidence>
<accession>A0A2T6GHC7</accession>
<reference evidence="1 2" key="1">
    <citation type="submission" date="2018-03" db="EMBL/GenBank/DDBJ databases">
        <title>Draft genome sequence of the plant growth promoting rhizobacterium Pseudomonas protegens strain BNJ-SS-45 isolated from wheat (Triticum aestivum) rhizosphere.</title>
        <authorList>
            <person name="Bajpai A."/>
            <person name="Shende K."/>
            <person name="Meena N."/>
            <person name="Upadhyayula S.R."/>
            <person name="Suravajhala P."/>
            <person name="Medicherla K.M."/>
            <person name="Johri B.N."/>
        </authorList>
    </citation>
    <scope>NUCLEOTIDE SEQUENCE [LARGE SCALE GENOMIC DNA]</scope>
    <source>
        <strain evidence="1 2">BNJ-SS-45</strain>
    </source>
</reference>
<gene>
    <name evidence="1" type="ORF">C5U62_23315</name>
</gene>
<sequence length="69" mass="7096">MPAKGPLSLAAPCWTPSLASQLLQGQACRVELRRSRLAGEGAFEPCSALMDAFAGKPAPTRPGLPCGTS</sequence>
<dbReference type="EMBL" id="PYJM01000005">
    <property type="protein sequence ID" value="PUA43554.1"/>
    <property type="molecule type" value="Genomic_DNA"/>
</dbReference>
<dbReference type="AlphaFoldDB" id="A0A2T6GHC7"/>
<proteinExistence type="predicted"/>
<comment type="caution">
    <text evidence="1">The sequence shown here is derived from an EMBL/GenBank/DDBJ whole genome shotgun (WGS) entry which is preliminary data.</text>
</comment>
<evidence type="ECO:0000313" key="2">
    <source>
        <dbReference type="Proteomes" id="UP000244178"/>
    </source>
</evidence>
<organism evidence="1 2">
    <name type="scientific">Pseudomonas protegens</name>
    <dbReference type="NCBI Taxonomy" id="380021"/>
    <lineage>
        <taxon>Bacteria</taxon>
        <taxon>Pseudomonadati</taxon>
        <taxon>Pseudomonadota</taxon>
        <taxon>Gammaproteobacteria</taxon>
        <taxon>Pseudomonadales</taxon>
        <taxon>Pseudomonadaceae</taxon>
        <taxon>Pseudomonas</taxon>
    </lineage>
</organism>